<keyword evidence="2" id="KW-1185">Reference proteome</keyword>
<dbReference type="EMBL" id="JBHUKU010000004">
    <property type="protein sequence ID" value="MFD2458525.1"/>
    <property type="molecule type" value="Genomic_DNA"/>
</dbReference>
<dbReference type="RefSeq" id="WP_345387867.1">
    <property type="nucleotide sequence ID" value="NZ_BAABHG010000002.1"/>
</dbReference>
<gene>
    <name evidence="1" type="ORF">ACFSYJ_07940</name>
</gene>
<name>A0ABW5GE09_9PSEU</name>
<evidence type="ECO:0000313" key="2">
    <source>
        <dbReference type="Proteomes" id="UP001597419"/>
    </source>
</evidence>
<comment type="caution">
    <text evidence="1">The sequence shown here is derived from an EMBL/GenBank/DDBJ whole genome shotgun (WGS) entry which is preliminary data.</text>
</comment>
<sequence>MTTELTIRAERRSLWLCFEPWANEYTVPPHTAVVVRFPGLPVELTHHPDGITFLSFGRHPDIWSQDGRPLEIFSNHMPETPPDVAEEAVRRVIGAVPPIRSRE</sequence>
<proteinExistence type="predicted"/>
<accession>A0ABW5GE09</accession>
<reference evidence="2" key="1">
    <citation type="journal article" date="2019" name="Int. J. Syst. Evol. Microbiol.">
        <title>The Global Catalogue of Microorganisms (GCM) 10K type strain sequencing project: providing services to taxonomists for standard genome sequencing and annotation.</title>
        <authorList>
            <consortium name="The Broad Institute Genomics Platform"/>
            <consortium name="The Broad Institute Genome Sequencing Center for Infectious Disease"/>
            <person name="Wu L."/>
            <person name="Ma J."/>
        </authorList>
    </citation>
    <scope>NUCLEOTIDE SEQUENCE [LARGE SCALE GENOMIC DNA]</scope>
    <source>
        <strain evidence="2">CGMCC 4.7643</strain>
    </source>
</reference>
<evidence type="ECO:0000313" key="1">
    <source>
        <dbReference type="EMBL" id="MFD2458525.1"/>
    </source>
</evidence>
<organism evidence="1 2">
    <name type="scientific">Amycolatopsis samaneae</name>
    <dbReference type="NCBI Taxonomy" id="664691"/>
    <lineage>
        <taxon>Bacteria</taxon>
        <taxon>Bacillati</taxon>
        <taxon>Actinomycetota</taxon>
        <taxon>Actinomycetes</taxon>
        <taxon>Pseudonocardiales</taxon>
        <taxon>Pseudonocardiaceae</taxon>
        <taxon>Amycolatopsis</taxon>
    </lineage>
</organism>
<dbReference type="Proteomes" id="UP001597419">
    <property type="component" value="Unassembled WGS sequence"/>
</dbReference>
<protein>
    <submittedName>
        <fullName evidence="1">Uncharacterized protein</fullName>
    </submittedName>
</protein>